<dbReference type="Proteomes" id="UP000273001">
    <property type="component" value="Chromosome"/>
</dbReference>
<feature type="domain" description="Tetracyclin repressor-like C-terminal" evidence="1">
    <location>
        <begin position="2"/>
        <end position="83"/>
    </location>
</feature>
<keyword evidence="3" id="KW-1185">Reference proteome</keyword>
<dbReference type="SUPFAM" id="SSF48498">
    <property type="entry name" value="Tetracyclin repressor-like, C-terminal domain"/>
    <property type="match status" value="1"/>
</dbReference>
<evidence type="ECO:0000259" key="1">
    <source>
        <dbReference type="Pfam" id="PF17920"/>
    </source>
</evidence>
<dbReference type="EMBL" id="CP032514">
    <property type="protein sequence ID" value="AYD90009.1"/>
    <property type="molecule type" value="Genomic_DNA"/>
</dbReference>
<accession>A0ABN5PPT9</accession>
<name>A0ABN5PPT9_9ACTO</name>
<reference evidence="2 3" key="1">
    <citation type="submission" date="2018-09" db="EMBL/GenBank/DDBJ databases">
        <authorList>
            <person name="Li J."/>
        </authorList>
    </citation>
    <scope>NUCLEOTIDE SEQUENCE [LARGE SCALE GENOMIC DNA]</scope>
    <source>
        <strain evidence="2 3">2129</strain>
    </source>
</reference>
<organism evidence="2 3">
    <name type="scientific">Actinomyces lilanjuaniae</name>
    <dbReference type="NCBI Taxonomy" id="2321394"/>
    <lineage>
        <taxon>Bacteria</taxon>
        <taxon>Bacillati</taxon>
        <taxon>Actinomycetota</taxon>
        <taxon>Actinomycetes</taxon>
        <taxon>Actinomycetales</taxon>
        <taxon>Actinomycetaceae</taxon>
        <taxon>Actinomyces</taxon>
    </lineage>
</organism>
<sequence>MLTAVVRSAVASQEAGTRLSAAVVPAASSIAGLRPEELGGLGLAGAQLFGVAVARYLLCAPPVAELSLEEVVARLAPAVQEVLDGPADG</sequence>
<protein>
    <recommendedName>
        <fullName evidence="1">Tetracyclin repressor-like C-terminal domain-containing protein</fullName>
    </recommendedName>
</protein>
<evidence type="ECO:0000313" key="3">
    <source>
        <dbReference type="Proteomes" id="UP000273001"/>
    </source>
</evidence>
<dbReference type="InterPro" id="IPR041678">
    <property type="entry name" value="TetR_C_16"/>
</dbReference>
<proteinExistence type="predicted"/>
<dbReference type="InterPro" id="IPR036271">
    <property type="entry name" value="Tet_transcr_reg_TetR-rel_C_sf"/>
</dbReference>
<evidence type="ECO:0000313" key="2">
    <source>
        <dbReference type="EMBL" id="AYD90009.1"/>
    </source>
</evidence>
<dbReference type="Gene3D" id="1.10.357.10">
    <property type="entry name" value="Tetracycline Repressor, domain 2"/>
    <property type="match status" value="1"/>
</dbReference>
<dbReference type="Pfam" id="PF17920">
    <property type="entry name" value="TetR_C_16"/>
    <property type="match status" value="1"/>
</dbReference>
<gene>
    <name evidence="2" type="ORF">D5R93_08200</name>
</gene>